<dbReference type="VEuPathDB" id="MicrosporidiaDB:CWI36_0439p0010"/>
<accession>A0A4Q9LGF7</accession>
<evidence type="ECO:0000313" key="2">
    <source>
        <dbReference type="Proteomes" id="UP000293045"/>
    </source>
</evidence>
<dbReference type="Proteomes" id="UP000293045">
    <property type="component" value="Unassembled WGS sequence"/>
</dbReference>
<dbReference type="VEuPathDB" id="MicrosporidiaDB:CWI39_0358p0020"/>
<feature type="non-terminal residue" evidence="1">
    <location>
        <position position="177"/>
    </location>
</feature>
<comment type="caution">
    <text evidence="1">The sequence shown here is derived from an EMBL/GenBank/DDBJ whole genome shotgun (WGS) entry which is preliminary data.</text>
</comment>
<gene>
    <name evidence="1" type="ORF">CWI39_0358p0020</name>
</gene>
<organism evidence="1 2">
    <name type="scientific">Hamiltosporidium magnivora</name>
    <dbReference type="NCBI Taxonomy" id="148818"/>
    <lineage>
        <taxon>Eukaryota</taxon>
        <taxon>Fungi</taxon>
        <taxon>Fungi incertae sedis</taxon>
        <taxon>Microsporidia</taxon>
        <taxon>Dubosqiidae</taxon>
        <taxon>Hamiltosporidium</taxon>
    </lineage>
</organism>
<evidence type="ECO:0000313" key="1">
    <source>
        <dbReference type="EMBL" id="TBU07179.1"/>
    </source>
</evidence>
<dbReference type="EMBL" id="PIXR01000358">
    <property type="protein sequence ID" value="TBU07179.1"/>
    <property type="molecule type" value="Genomic_DNA"/>
</dbReference>
<reference evidence="1 2" key="1">
    <citation type="submission" date="2017-12" db="EMBL/GenBank/DDBJ databases">
        <authorList>
            <person name="Pombert J.-F."/>
            <person name="Haag K.L."/>
            <person name="Ebert D."/>
        </authorList>
    </citation>
    <scope>NUCLEOTIDE SEQUENCE [LARGE SCALE GENOMIC DNA]</scope>
    <source>
        <strain evidence="1">IL-BN-2</strain>
    </source>
</reference>
<protein>
    <submittedName>
        <fullName evidence="1">Uncharacterized protein</fullName>
    </submittedName>
</protein>
<name>A0A4Q9LGF7_9MICR</name>
<proteinExistence type="predicted"/>
<sequence>MAPSNKLNKSNKSNKNVKKCWNDFKKSIYSHESTYQNLSGVFNTIIDYIYLINGLDQDIVKIEIIDDCIKIFIYFIKEQNLLTLETIESFIKVIYIFIEVFNENKETFFTQIVKILKNLKERFIEFETMNVLLKLIDLENCEKIISDLQKYLKSFNTCHLNLNNIPSQLSINLIQEN</sequence>
<dbReference type="AlphaFoldDB" id="A0A4Q9LGF7"/>